<reference evidence="1 2" key="1">
    <citation type="submission" date="2019-04" db="EMBL/GenBank/DDBJ databases">
        <title>Genome of a novel bacterium Candidatus Jettenia ecosi reconstructed from metagenome of an anammox bioreactor.</title>
        <authorList>
            <person name="Mardanov A.V."/>
            <person name="Beletsky A.V."/>
            <person name="Ravin N.V."/>
            <person name="Botchkova E.A."/>
            <person name="Litti Y.V."/>
            <person name="Nozhevnikova A.N."/>
        </authorList>
    </citation>
    <scope>NUCLEOTIDE SEQUENCE [LARGE SCALE GENOMIC DNA]</scope>
    <source>
        <strain evidence="1">J2</strain>
    </source>
</reference>
<dbReference type="AlphaFoldDB" id="A0A533Q9Y3"/>
<gene>
    <name evidence="1" type="ORF">JETT_2205</name>
</gene>
<evidence type="ECO:0000313" key="1">
    <source>
        <dbReference type="EMBL" id="TLD41507.1"/>
    </source>
</evidence>
<dbReference type="Proteomes" id="UP000319783">
    <property type="component" value="Unassembled WGS sequence"/>
</dbReference>
<proteinExistence type="predicted"/>
<comment type="caution">
    <text evidence="1">The sequence shown here is derived from an EMBL/GenBank/DDBJ whole genome shotgun (WGS) entry which is preliminary data.</text>
</comment>
<organism evidence="1 2">
    <name type="scientific">Candidatus Jettenia ecosi</name>
    <dbReference type="NCBI Taxonomy" id="2494326"/>
    <lineage>
        <taxon>Bacteria</taxon>
        <taxon>Pseudomonadati</taxon>
        <taxon>Planctomycetota</taxon>
        <taxon>Candidatus Brocadiia</taxon>
        <taxon>Candidatus Brocadiales</taxon>
        <taxon>Candidatus Brocadiaceae</taxon>
        <taxon>Candidatus Jettenia</taxon>
    </lineage>
</organism>
<evidence type="ECO:0000313" key="2">
    <source>
        <dbReference type="Proteomes" id="UP000319783"/>
    </source>
</evidence>
<dbReference type="EMBL" id="SULG01000045">
    <property type="protein sequence ID" value="TLD41507.1"/>
    <property type="molecule type" value="Genomic_DNA"/>
</dbReference>
<name>A0A533Q9Y3_9BACT</name>
<sequence>MAIRKDTYKQELNSLESLRITDRMRKYQEVSENIKTGKNDL</sequence>
<protein>
    <submittedName>
        <fullName evidence="1">Uncharacterized protein</fullName>
    </submittedName>
</protein>
<accession>A0A533Q9Y3</accession>